<evidence type="ECO:0000256" key="14">
    <source>
        <dbReference type="SAM" id="Coils"/>
    </source>
</evidence>
<evidence type="ECO:0000313" key="19">
    <source>
        <dbReference type="EMBL" id="HJA06239.1"/>
    </source>
</evidence>
<evidence type="ECO:0000256" key="5">
    <source>
        <dbReference type="ARBA" id="ARBA00022553"/>
    </source>
</evidence>
<dbReference type="Gene3D" id="3.30.565.10">
    <property type="entry name" value="Histidine kinase-like ATPase, C-terminal domain"/>
    <property type="match status" value="1"/>
</dbReference>
<evidence type="ECO:0000256" key="16">
    <source>
        <dbReference type="SAM" id="Phobius"/>
    </source>
</evidence>
<organism evidence="19 20">
    <name type="scientific">Candidatus Mediterraneibacter pullicola</name>
    <dbReference type="NCBI Taxonomy" id="2838682"/>
    <lineage>
        <taxon>Bacteria</taxon>
        <taxon>Bacillati</taxon>
        <taxon>Bacillota</taxon>
        <taxon>Clostridia</taxon>
        <taxon>Lachnospirales</taxon>
        <taxon>Lachnospiraceae</taxon>
        <taxon>Mediterraneibacter</taxon>
    </lineage>
</organism>
<evidence type="ECO:0000259" key="18">
    <source>
        <dbReference type="PROSITE" id="PS50885"/>
    </source>
</evidence>
<dbReference type="InterPro" id="IPR003594">
    <property type="entry name" value="HATPase_dom"/>
</dbReference>
<keyword evidence="8" id="KW-0547">Nucleotide-binding</keyword>
<dbReference type="InterPro" id="IPR005467">
    <property type="entry name" value="His_kinase_dom"/>
</dbReference>
<dbReference type="PROSITE" id="PS50885">
    <property type="entry name" value="HAMP"/>
    <property type="match status" value="1"/>
</dbReference>
<dbReference type="SMART" id="SM00388">
    <property type="entry name" value="HisKA"/>
    <property type="match status" value="1"/>
</dbReference>
<evidence type="ECO:0000256" key="15">
    <source>
        <dbReference type="SAM" id="MobiDB-lite"/>
    </source>
</evidence>
<dbReference type="EMBL" id="DXAK01000016">
    <property type="protein sequence ID" value="HJA06239.1"/>
    <property type="molecule type" value="Genomic_DNA"/>
</dbReference>
<dbReference type="Gene3D" id="6.10.340.10">
    <property type="match status" value="1"/>
</dbReference>
<evidence type="ECO:0000256" key="10">
    <source>
        <dbReference type="ARBA" id="ARBA00022840"/>
    </source>
</evidence>
<dbReference type="EC" id="2.7.13.3" evidence="3"/>
<keyword evidence="12" id="KW-0902">Two-component regulatory system</keyword>
<dbReference type="CDD" id="cd00082">
    <property type="entry name" value="HisKA"/>
    <property type="match status" value="1"/>
</dbReference>
<dbReference type="SUPFAM" id="SSF158472">
    <property type="entry name" value="HAMP domain-like"/>
    <property type="match status" value="1"/>
</dbReference>
<feature type="coiled-coil region" evidence="14">
    <location>
        <begin position="235"/>
        <end position="269"/>
    </location>
</feature>
<dbReference type="SMART" id="SM00304">
    <property type="entry name" value="HAMP"/>
    <property type="match status" value="1"/>
</dbReference>
<evidence type="ECO:0000256" key="8">
    <source>
        <dbReference type="ARBA" id="ARBA00022741"/>
    </source>
</evidence>
<evidence type="ECO:0000256" key="3">
    <source>
        <dbReference type="ARBA" id="ARBA00012438"/>
    </source>
</evidence>
<dbReference type="PROSITE" id="PS50109">
    <property type="entry name" value="HIS_KIN"/>
    <property type="match status" value="1"/>
</dbReference>
<dbReference type="PANTHER" id="PTHR45528">
    <property type="entry name" value="SENSOR HISTIDINE KINASE CPXA"/>
    <property type="match status" value="1"/>
</dbReference>
<dbReference type="FunFam" id="1.10.287.130:FF:000001">
    <property type="entry name" value="Two-component sensor histidine kinase"/>
    <property type="match status" value="1"/>
</dbReference>
<dbReference type="GO" id="GO:0005524">
    <property type="term" value="F:ATP binding"/>
    <property type="evidence" value="ECO:0007669"/>
    <property type="project" value="UniProtKB-KW"/>
</dbReference>
<feature type="transmembrane region" description="Helical" evidence="16">
    <location>
        <begin position="174"/>
        <end position="193"/>
    </location>
</feature>
<comment type="catalytic activity">
    <reaction evidence="1">
        <text>ATP + protein L-histidine = ADP + protein N-phospho-L-histidine.</text>
        <dbReference type="EC" id="2.7.13.3"/>
    </reaction>
</comment>
<keyword evidence="9 19" id="KW-0418">Kinase</keyword>
<reference evidence="19" key="1">
    <citation type="journal article" date="2021" name="PeerJ">
        <title>Extensive microbial diversity within the chicken gut microbiome revealed by metagenomics and culture.</title>
        <authorList>
            <person name="Gilroy R."/>
            <person name="Ravi A."/>
            <person name="Getino M."/>
            <person name="Pursley I."/>
            <person name="Horton D.L."/>
            <person name="Alikhan N.F."/>
            <person name="Baker D."/>
            <person name="Gharbi K."/>
            <person name="Hall N."/>
            <person name="Watson M."/>
            <person name="Adriaenssens E.M."/>
            <person name="Foster-Nyarko E."/>
            <person name="Jarju S."/>
            <person name="Secka A."/>
            <person name="Antonio M."/>
            <person name="Oren A."/>
            <person name="Chaudhuri R.R."/>
            <person name="La Ragione R."/>
            <person name="Hildebrand F."/>
            <person name="Pallen M.J."/>
        </authorList>
    </citation>
    <scope>NUCLEOTIDE SEQUENCE</scope>
    <source>
        <strain evidence="19">ChiSjej2B20-11307</strain>
    </source>
</reference>
<dbReference type="Proteomes" id="UP000824223">
    <property type="component" value="Unassembled WGS sequence"/>
</dbReference>
<dbReference type="InterPro" id="IPR050398">
    <property type="entry name" value="HssS/ArlS-like"/>
</dbReference>
<keyword evidence="5" id="KW-0597">Phosphoprotein</keyword>
<feature type="domain" description="HAMP" evidence="18">
    <location>
        <begin position="195"/>
        <end position="247"/>
    </location>
</feature>
<dbReference type="InterPro" id="IPR003661">
    <property type="entry name" value="HisK_dim/P_dom"/>
</dbReference>
<accession>A0A9D2KHX5</accession>
<evidence type="ECO:0000256" key="4">
    <source>
        <dbReference type="ARBA" id="ARBA00022475"/>
    </source>
</evidence>
<comment type="subcellular location">
    <subcellularLocation>
        <location evidence="2">Cell membrane</location>
        <topology evidence="2">Multi-pass membrane protein</topology>
    </subcellularLocation>
</comment>
<evidence type="ECO:0000256" key="6">
    <source>
        <dbReference type="ARBA" id="ARBA00022679"/>
    </source>
</evidence>
<name>A0A9D2KHX5_9FIRM</name>
<dbReference type="CDD" id="cd06225">
    <property type="entry name" value="HAMP"/>
    <property type="match status" value="1"/>
</dbReference>
<keyword evidence="11 16" id="KW-1133">Transmembrane helix</keyword>
<dbReference type="SUPFAM" id="SSF47384">
    <property type="entry name" value="Homodimeric domain of signal transducing histidine kinase"/>
    <property type="match status" value="1"/>
</dbReference>
<evidence type="ECO:0000259" key="17">
    <source>
        <dbReference type="PROSITE" id="PS50109"/>
    </source>
</evidence>
<evidence type="ECO:0000256" key="11">
    <source>
        <dbReference type="ARBA" id="ARBA00022989"/>
    </source>
</evidence>
<keyword evidence="14" id="KW-0175">Coiled coil</keyword>
<feature type="transmembrane region" description="Helical" evidence="16">
    <location>
        <begin position="12"/>
        <end position="37"/>
    </location>
</feature>
<dbReference type="InterPro" id="IPR003660">
    <property type="entry name" value="HAMP_dom"/>
</dbReference>
<comment type="caution">
    <text evidence="19">The sequence shown here is derived from an EMBL/GenBank/DDBJ whole genome shotgun (WGS) entry which is preliminary data.</text>
</comment>
<dbReference type="Gene3D" id="1.10.287.130">
    <property type="match status" value="1"/>
</dbReference>
<reference evidence="19" key="2">
    <citation type="submission" date="2021-04" db="EMBL/GenBank/DDBJ databases">
        <authorList>
            <person name="Gilroy R."/>
        </authorList>
    </citation>
    <scope>NUCLEOTIDE SEQUENCE</scope>
    <source>
        <strain evidence="19">ChiSjej2B20-11307</strain>
    </source>
</reference>
<dbReference type="SUPFAM" id="SSF55874">
    <property type="entry name" value="ATPase domain of HSP90 chaperone/DNA topoisomerase II/histidine kinase"/>
    <property type="match status" value="1"/>
</dbReference>
<keyword evidence="10" id="KW-0067">ATP-binding</keyword>
<dbReference type="InterPro" id="IPR036097">
    <property type="entry name" value="HisK_dim/P_sf"/>
</dbReference>
<feature type="domain" description="Histidine kinase" evidence="17">
    <location>
        <begin position="276"/>
        <end position="492"/>
    </location>
</feature>
<keyword evidence="4" id="KW-1003">Cell membrane</keyword>
<dbReference type="Pfam" id="PF00672">
    <property type="entry name" value="HAMP"/>
    <property type="match status" value="1"/>
</dbReference>
<evidence type="ECO:0000313" key="20">
    <source>
        <dbReference type="Proteomes" id="UP000824223"/>
    </source>
</evidence>
<evidence type="ECO:0000256" key="2">
    <source>
        <dbReference type="ARBA" id="ARBA00004651"/>
    </source>
</evidence>
<evidence type="ECO:0000256" key="13">
    <source>
        <dbReference type="ARBA" id="ARBA00023136"/>
    </source>
</evidence>
<evidence type="ECO:0000256" key="12">
    <source>
        <dbReference type="ARBA" id="ARBA00023012"/>
    </source>
</evidence>
<keyword evidence="6" id="KW-0808">Transferase</keyword>
<evidence type="ECO:0000256" key="7">
    <source>
        <dbReference type="ARBA" id="ARBA00022692"/>
    </source>
</evidence>
<dbReference type="PANTHER" id="PTHR45528:SF1">
    <property type="entry name" value="SENSOR HISTIDINE KINASE CPXA"/>
    <property type="match status" value="1"/>
</dbReference>
<gene>
    <name evidence="19" type="ORF">H9798_03700</name>
</gene>
<protein>
    <recommendedName>
        <fullName evidence="3">histidine kinase</fullName>
        <ecNumber evidence="3">2.7.13.3</ecNumber>
    </recommendedName>
</protein>
<dbReference type="Pfam" id="PF02518">
    <property type="entry name" value="HATPase_c"/>
    <property type="match status" value="1"/>
</dbReference>
<dbReference type="GO" id="GO:0005886">
    <property type="term" value="C:plasma membrane"/>
    <property type="evidence" value="ECO:0007669"/>
    <property type="project" value="UniProtKB-SubCell"/>
</dbReference>
<dbReference type="AlphaFoldDB" id="A0A9D2KHX5"/>
<dbReference type="InterPro" id="IPR036890">
    <property type="entry name" value="HATPase_C_sf"/>
</dbReference>
<dbReference type="GO" id="GO:0000155">
    <property type="term" value="F:phosphorelay sensor kinase activity"/>
    <property type="evidence" value="ECO:0007669"/>
    <property type="project" value="InterPro"/>
</dbReference>
<dbReference type="SMART" id="SM00387">
    <property type="entry name" value="HATPase_c"/>
    <property type="match status" value="1"/>
</dbReference>
<keyword evidence="13 16" id="KW-0472">Membrane</keyword>
<keyword evidence="7 16" id="KW-0812">Transmembrane</keyword>
<proteinExistence type="predicted"/>
<feature type="compositionally biased region" description="Polar residues" evidence="15">
    <location>
        <begin position="502"/>
        <end position="513"/>
    </location>
</feature>
<sequence length="513" mass="58308">MKYSIRRQITAIFIGLFAFILGIVLIINTGFLGTYYLSHKSEELIRTYKQIDETLQQGSLTDVTAVNNILIRTERANVDLIVVNKGGDAVLHTLSVEDPRFKEMFSGFLNLMGVEERDVLRRTSNYTIYRDSAQGVEGNVEYLKMGGRLSDGSWFLMQSPLASIKESASLANQFLIYLGVMGILAGGVLIWLFSRRITRPVMELARISQDMANLNFNAKYTLGGEDEIGVLGRNFNRMSEQLEKTISELKSANNRLQKDIEQKEKMEDMRNEFLGNVSHELKTPIALIQGYAEGLKEGVNDDPESREFYCDVIMDEAAKMNNMVKNLLTLNQLEFGDNEVQFERFDIVRLVRGVIASCEILIQQAGATVDFVADESLYVWADEFKTEQVVRNYLTNAIHHVENERRIEVRIVLEGDIARVSVFNSGRPIPDEDIPKLWDKFYKVDKAHTREYGGNGIGLSIVKAIMESFHRRYGVKNYENGVAFWFELDAKAEPENQDKQQEGGNEEQSASLH</sequence>
<evidence type="ECO:0000256" key="1">
    <source>
        <dbReference type="ARBA" id="ARBA00000085"/>
    </source>
</evidence>
<dbReference type="Pfam" id="PF00512">
    <property type="entry name" value="HisKA"/>
    <property type="match status" value="1"/>
</dbReference>
<feature type="region of interest" description="Disordered" evidence="15">
    <location>
        <begin position="494"/>
        <end position="513"/>
    </location>
</feature>
<evidence type="ECO:0000256" key="9">
    <source>
        <dbReference type="ARBA" id="ARBA00022777"/>
    </source>
</evidence>